<dbReference type="Gene3D" id="2.40.10.120">
    <property type="match status" value="1"/>
</dbReference>
<dbReference type="PANTHER" id="PTHR22939:SF129">
    <property type="entry name" value="SERINE PROTEASE HTRA2, MITOCHONDRIAL"/>
    <property type="match status" value="1"/>
</dbReference>
<dbReference type="GO" id="GO:0006508">
    <property type="term" value="P:proteolysis"/>
    <property type="evidence" value="ECO:0007669"/>
    <property type="project" value="TreeGrafter"/>
</dbReference>
<reference evidence="2 3" key="1">
    <citation type="journal article" date="2012" name="PLoS ONE">
        <title>The genome characteristics and predicted function of methyl-group oxidation pathway in the obligate aceticlastic methanogens, Methanosaeta spp.</title>
        <authorList>
            <person name="Zhu J."/>
            <person name="Zheng H."/>
            <person name="Ai G."/>
            <person name="Zhang G."/>
            <person name="Liu D."/>
            <person name="Liu X."/>
            <person name="Dong X."/>
        </authorList>
    </citation>
    <scope>NUCLEOTIDE SEQUENCE [LARGE SCALE GENOMIC DNA]</scope>
    <source>
        <strain evidence="2 3">6Ac</strain>
    </source>
</reference>
<evidence type="ECO:0000313" key="2">
    <source>
        <dbReference type="EMBL" id="AET65505.1"/>
    </source>
</evidence>
<dbReference type="GO" id="GO:0004252">
    <property type="term" value="F:serine-type endopeptidase activity"/>
    <property type="evidence" value="ECO:0007669"/>
    <property type="project" value="TreeGrafter"/>
</dbReference>
<accession>G7WQF2</accession>
<keyword evidence="1" id="KW-0472">Membrane</keyword>
<dbReference type="EMBL" id="CP003117">
    <property type="protein sequence ID" value="AET65505.1"/>
    <property type="molecule type" value="Genomic_DNA"/>
</dbReference>
<organism evidence="2 3">
    <name type="scientific">Methanothrix harundinacea (strain 6Ac)</name>
    <name type="common">Methanosaeta harundinacea</name>
    <dbReference type="NCBI Taxonomy" id="1110509"/>
    <lineage>
        <taxon>Archaea</taxon>
        <taxon>Methanobacteriati</taxon>
        <taxon>Methanobacteriota</taxon>
        <taxon>Stenosarchaea group</taxon>
        <taxon>Methanomicrobia</taxon>
        <taxon>Methanotrichales</taxon>
        <taxon>Methanotrichaceae</taxon>
        <taxon>Methanothrix</taxon>
    </lineage>
</organism>
<dbReference type="HOGENOM" id="CLU_682590_0_0_2"/>
<keyword evidence="1" id="KW-0812">Transmembrane</keyword>
<protein>
    <submittedName>
        <fullName evidence="2">Peptidase S1 and S6, chymotrypsin/Hap</fullName>
    </submittedName>
</protein>
<dbReference type="Proteomes" id="UP000005877">
    <property type="component" value="Chromosome"/>
</dbReference>
<gene>
    <name evidence="2" type="ordered locus">Mhar_2152</name>
</gene>
<sequence>MASERIEVSLKVVYSILFVGSIISAAFASDEITVENRVSYLGRPSVVMITTEYNGYLLNDDGKHSVFLFKGDDEVSELEVQIPQFYVGYSGSGFVVNSDGYIVTNAHVVQETEEELKAEFARQALEWAAREFPPTYIANGKDPYPVTEEDLQWLYNLFLAEYDLDYKREIMVYFGAPSILDRSPVGYPAEIRKISPQEVWYSYGDYKYRSGKDLAIIKIETSNDLPTATLGNSKDVEVGDKVVVIGYPGVTTSWQNAFLSPETEYVPSVTSGIISAEKRLPDKSEVFQTDAAIYHGNSGGPAFNAEGEVIGIATFGSGRTLVSGEWLDVQGYNFLIPINVAKSFISELNIDTTPSEVTQHFERGFELYWNGSRPEARGEFDAILALDPNNQYAAEYSSMAQRG</sequence>
<feature type="transmembrane region" description="Helical" evidence="1">
    <location>
        <begin position="12"/>
        <end position="29"/>
    </location>
</feature>
<keyword evidence="3" id="KW-1185">Reference proteome</keyword>
<dbReference type="AlphaFoldDB" id="G7WQF2"/>
<dbReference type="Pfam" id="PF13365">
    <property type="entry name" value="Trypsin_2"/>
    <property type="match status" value="2"/>
</dbReference>
<dbReference type="Gene3D" id="2.40.10.10">
    <property type="entry name" value="Trypsin-like serine proteases"/>
    <property type="match status" value="1"/>
</dbReference>
<keyword evidence="1" id="KW-1133">Transmembrane helix</keyword>
<dbReference type="KEGG" id="mhi:Mhar_2152"/>
<dbReference type="InterPro" id="IPR009003">
    <property type="entry name" value="Peptidase_S1_PA"/>
</dbReference>
<dbReference type="PATRIC" id="fig|1110509.7.peg.2384"/>
<dbReference type="STRING" id="1110509.Mhar_2152"/>
<proteinExistence type="predicted"/>
<dbReference type="InterPro" id="IPR043504">
    <property type="entry name" value="Peptidase_S1_PA_chymotrypsin"/>
</dbReference>
<dbReference type="SUPFAM" id="SSF50494">
    <property type="entry name" value="Trypsin-like serine proteases"/>
    <property type="match status" value="1"/>
</dbReference>
<evidence type="ECO:0000313" key="3">
    <source>
        <dbReference type="Proteomes" id="UP000005877"/>
    </source>
</evidence>
<name>G7WQF2_METH6</name>
<evidence type="ECO:0000256" key="1">
    <source>
        <dbReference type="SAM" id="Phobius"/>
    </source>
</evidence>
<dbReference type="PANTHER" id="PTHR22939">
    <property type="entry name" value="SERINE PROTEASE FAMILY S1C HTRA-RELATED"/>
    <property type="match status" value="1"/>
</dbReference>